<dbReference type="GO" id="GO:0008878">
    <property type="term" value="F:glucose-1-phosphate adenylyltransferase activity"/>
    <property type="evidence" value="ECO:0007669"/>
    <property type="project" value="UniProtKB-EC"/>
</dbReference>
<dbReference type="EMBL" id="CACVKT020005506">
    <property type="protein sequence ID" value="CAC5395418.1"/>
    <property type="molecule type" value="Genomic_DNA"/>
</dbReference>
<protein>
    <submittedName>
        <fullName evidence="1">GlgC</fullName>
        <ecNumber evidence="1">2.7.7.27</ecNumber>
    </submittedName>
</protein>
<dbReference type="AlphaFoldDB" id="A0A6J8CFY8"/>
<keyword evidence="1" id="KW-0548">Nucleotidyltransferase</keyword>
<dbReference type="Gene3D" id="3.60.10.10">
    <property type="entry name" value="Endonuclease/exonuclease/phosphatase"/>
    <property type="match status" value="1"/>
</dbReference>
<gene>
    <name evidence="1" type="ORF">MCOR_30093</name>
</gene>
<dbReference type="EC" id="2.7.7.27" evidence="1"/>
<accession>A0A6J8CFY8</accession>
<proteinExistence type="predicted"/>
<name>A0A6J8CFY8_MYTCO</name>
<dbReference type="Proteomes" id="UP000507470">
    <property type="component" value="Unassembled WGS sequence"/>
</dbReference>
<reference evidence="1 2" key="1">
    <citation type="submission" date="2020-06" db="EMBL/GenBank/DDBJ databases">
        <authorList>
            <person name="Li R."/>
            <person name="Bekaert M."/>
        </authorList>
    </citation>
    <scope>NUCLEOTIDE SEQUENCE [LARGE SCALE GENOMIC DNA]</scope>
    <source>
        <strain evidence="2">wild</strain>
    </source>
</reference>
<keyword evidence="1" id="KW-0808">Transferase</keyword>
<organism evidence="1 2">
    <name type="scientific">Mytilus coruscus</name>
    <name type="common">Sea mussel</name>
    <dbReference type="NCBI Taxonomy" id="42192"/>
    <lineage>
        <taxon>Eukaryota</taxon>
        <taxon>Metazoa</taxon>
        <taxon>Spiralia</taxon>
        <taxon>Lophotrochozoa</taxon>
        <taxon>Mollusca</taxon>
        <taxon>Bivalvia</taxon>
        <taxon>Autobranchia</taxon>
        <taxon>Pteriomorphia</taxon>
        <taxon>Mytilida</taxon>
        <taxon>Mytiloidea</taxon>
        <taxon>Mytilidae</taxon>
        <taxon>Mytilinae</taxon>
        <taxon>Mytilus</taxon>
    </lineage>
</organism>
<dbReference type="OrthoDB" id="10322772at2759"/>
<dbReference type="InterPro" id="IPR036691">
    <property type="entry name" value="Endo/exonu/phosph_ase_sf"/>
</dbReference>
<sequence length="235" mass="27164">MSNLIPSLENFTRCHDVNEPISNFESPRGQAGVSILWPRQWSSKIKKLEVGNEQIIAFTIATEPMLCIINAYMPTINTNSETQYSECLDIIFDIIEKYQSKYVIILAGDLNGTLLQTRTNKHDSLLREFVQEVSLFRPDIGNQPTFFHHAHHGSSQIDYILSNRNNLSKKYCILDKSYVNTSAHCAVILQTNFSIPLLVHNTSQKKITKMKVLWEKRDEMSCFIRIFKHWKLISK</sequence>
<keyword evidence="2" id="KW-1185">Reference proteome</keyword>
<evidence type="ECO:0000313" key="2">
    <source>
        <dbReference type="Proteomes" id="UP000507470"/>
    </source>
</evidence>
<dbReference type="SUPFAM" id="SSF56219">
    <property type="entry name" value="DNase I-like"/>
    <property type="match status" value="1"/>
</dbReference>
<evidence type="ECO:0000313" key="1">
    <source>
        <dbReference type="EMBL" id="CAC5395418.1"/>
    </source>
</evidence>